<dbReference type="HAMAP" id="MF_00730">
    <property type="entry name" value="NdpA"/>
    <property type="match status" value="1"/>
</dbReference>
<dbReference type="InterPro" id="IPR007358">
    <property type="entry name" value="Nucleoid_associated_NdpA"/>
</dbReference>
<dbReference type="GO" id="GO:0043590">
    <property type="term" value="C:bacterial nucleoid"/>
    <property type="evidence" value="ECO:0007669"/>
    <property type="project" value="TreeGrafter"/>
</dbReference>
<gene>
    <name evidence="5" type="ORF">AWJ07_14860</name>
</gene>
<dbReference type="OMA" id="FFMDFLA"/>
<dbReference type="AlphaFoldDB" id="A0A119D019"/>
<comment type="caution">
    <text evidence="5">The sequence shown here is derived from an EMBL/GenBank/DDBJ whole genome shotgun (WGS) entry which is preliminary data.</text>
</comment>
<evidence type="ECO:0000256" key="4">
    <source>
        <dbReference type="HAMAP-Rule" id="MF_00730"/>
    </source>
</evidence>
<dbReference type="GO" id="GO:0003727">
    <property type="term" value="F:single-stranded RNA binding"/>
    <property type="evidence" value="ECO:0007669"/>
    <property type="project" value="TreeGrafter"/>
</dbReference>
<protein>
    <recommendedName>
        <fullName evidence="4">Nucleoid-associated protein AWJ07_14860</fullName>
    </recommendedName>
</protein>
<comment type="subcellular location">
    <subcellularLocation>
        <location evidence="1 4">Cytoplasm</location>
        <location evidence="1 4">Nucleoid</location>
    </subcellularLocation>
</comment>
<accession>A0A119D019</accession>
<dbReference type="GO" id="GO:0003690">
    <property type="term" value="F:double-stranded DNA binding"/>
    <property type="evidence" value="ECO:0007669"/>
    <property type="project" value="TreeGrafter"/>
</dbReference>
<comment type="similarity">
    <text evidence="2 4">Belongs to the YejK family.</text>
</comment>
<dbReference type="Pfam" id="PF04245">
    <property type="entry name" value="NA37"/>
    <property type="match status" value="1"/>
</dbReference>
<name>A0A119D019_SHEFR</name>
<evidence type="ECO:0000313" key="6">
    <source>
        <dbReference type="Proteomes" id="UP000055702"/>
    </source>
</evidence>
<keyword evidence="3 4" id="KW-0963">Cytoplasm</keyword>
<sequence>MSISIEQAIIHEISQDSQGQMRCRLRPQPLLNTHAVETMLEELHQTYSGKAGKGFGFFGTHGDDGEANSEFSDALTGYRKGDLGFVEFSGQASQLLQQELAKYDFSQGGFLLMSCYTSMTSDYLFVALLSAKSSMTVLDDMELSQNNHLDLNNIQLAARIDLTEWQADKSSRKYISFIRGRAGRKVADFFLDFMGCVEGVNTKAQNKTLIHAVEDFVAGSELTKDERQDCRNKVFEYCSERADAGEVIEVKDLADELADSGMDSFYDFACGGSYELDEEFPADKASLRSLKKFSGTGGGVTLSFDGGHLGERVIYDPISDTILIKGVPANLKDQLDRRLKGE</sequence>
<dbReference type="SMR" id="A0A119D019"/>
<dbReference type="Proteomes" id="UP000055702">
    <property type="component" value="Unassembled WGS sequence"/>
</dbReference>
<dbReference type="PANTHER" id="PTHR38772:SF1">
    <property type="entry name" value="NUCLEOID-ASSOCIATED PROTEIN YEJK"/>
    <property type="match status" value="1"/>
</dbReference>
<dbReference type="NCBIfam" id="NF001557">
    <property type="entry name" value="PRK00378.1"/>
    <property type="match status" value="1"/>
</dbReference>
<reference evidence="5 6" key="1">
    <citation type="submission" date="2016-01" db="EMBL/GenBank/DDBJ databases">
        <title>Draft genome of the antarctic isolate Shewanella frigidimarina Ag06-30.</title>
        <authorList>
            <person name="Parmeciano Di Noto G."/>
            <person name="Vazquez S."/>
            <person name="Mac Cormack W."/>
            <person name="Iriarte A."/>
            <person name="Quiroga C."/>
        </authorList>
    </citation>
    <scope>NUCLEOTIDE SEQUENCE [LARGE SCALE GENOMIC DNA]</scope>
    <source>
        <strain evidence="5 6">Ag06-30</strain>
    </source>
</reference>
<dbReference type="RefSeq" id="WP_011637945.1">
    <property type="nucleotide sequence ID" value="NZ_JBBMQR010000003.1"/>
</dbReference>
<dbReference type="EMBL" id="LRDC01000015">
    <property type="protein sequence ID" value="KVX02257.1"/>
    <property type="molecule type" value="Genomic_DNA"/>
</dbReference>
<proteinExistence type="inferred from homology"/>
<dbReference type="GO" id="GO:0005737">
    <property type="term" value="C:cytoplasm"/>
    <property type="evidence" value="ECO:0007669"/>
    <property type="project" value="UniProtKB-UniRule"/>
</dbReference>
<evidence type="ECO:0000256" key="2">
    <source>
        <dbReference type="ARBA" id="ARBA00009035"/>
    </source>
</evidence>
<dbReference type="GeneID" id="41837856"/>
<evidence type="ECO:0000256" key="3">
    <source>
        <dbReference type="ARBA" id="ARBA00022490"/>
    </source>
</evidence>
<evidence type="ECO:0000256" key="1">
    <source>
        <dbReference type="ARBA" id="ARBA00004453"/>
    </source>
</evidence>
<dbReference type="PANTHER" id="PTHR38772">
    <property type="match status" value="1"/>
</dbReference>
<organism evidence="5">
    <name type="scientific">Shewanella frigidimarina</name>
    <dbReference type="NCBI Taxonomy" id="56812"/>
    <lineage>
        <taxon>Bacteria</taxon>
        <taxon>Pseudomonadati</taxon>
        <taxon>Pseudomonadota</taxon>
        <taxon>Gammaproteobacteria</taxon>
        <taxon>Alteromonadales</taxon>
        <taxon>Shewanellaceae</taxon>
        <taxon>Shewanella</taxon>
    </lineage>
</organism>
<evidence type="ECO:0000313" key="5">
    <source>
        <dbReference type="EMBL" id="KVX02257.1"/>
    </source>
</evidence>